<dbReference type="GO" id="GO:0016020">
    <property type="term" value="C:membrane"/>
    <property type="evidence" value="ECO:0007669"/>
    <property type="project" value="UniProtKB-SubCell"/>
</dbReference>
<accession>A0A518I2Z5</accession>
<keyword evidence="2" id="KW-0433">Leucine-rich repeat</keyword>
<keyword evidence="12" id="KW-0328">Glycosyltransferase</keyword>
<dbReference type="PANTHER" id="PTHR27000">
    <property type="entry name" value="LEUCINE-RICH REPEAT RECEPTOR-LIKE PROTEIN KINASE FAMILY PROTEIN-RELATED"/>
    <property type="match status" value="1"/>
</dbReference>
<reference evidence="12 13" key="1">
    <citation type="submission" date="2019-03" db="EMBL/GenBank/DDBJ databases">
        <title>Deep-cultivation of Planctomycetes and their phenomic and genomic characterization uncovers novel biology.</title>
        <authorList>
            <person name="Wiegand S."/>
            <person name="Jogler M."/>
            <person name="Boedeker C."/>
            <person name="Pinto D."/>
            <person name="Vollmers J."/>
            <person name="Rivas-Marin E."/>
            <person name="Kohn T."/>
            <person name="Peeters S.H."/>
            <person name="Heuer A."/>
            <person name="Rast P."/>
            <person name="Oberbeckmann S."/>
            <person name="Bunk B."/>
            <person name="Jeske O."/>
            <person name="Meyerdierks A."/>
            <person name="Storesund J.E."/>
            <person name="Kallscheuer N."/>
            <person name="Luecker S."/>
            <person name="Lage O.M."/>
            <person name="Pohl T."/>
            <person name="Merkel B.J."/>
            <person name="Hornburger P."/>
            <person name="Mueller R.-W."/>
            <person name="Bruemmer F."/>
            <person name="Labrenz M."/>
            <person name="Spormann A.M."/>
            <person name="Op den Camp H."/>
            <person name="Overmann J."/>
            <person name="Amann R."/>
            <person name="Jetten M.S.M."/>
            <person name="Mascher T."/>
            <person name="Medema M.H."/>
            <person name="Devos D.P."/>
            <person name="Kaster A.-K."/>
            <person name="Ovreas L."/>
            <person name="Rohde M."/>
            <person name="Galperin M.Y."/>
            <person name="Jogler C."/>
        </authorList>
    </citation>
    <scope>NUCLEOTIDE SEQUENCE [LARGE SCALE GENOMIC DNA]</scope>
    <source>
        <strain evidence="12 13">Enr13</strain>
    </source>
</reference>
<evidence type="ECO:0000256" key="5">
    <source>
        <dbReference type="ARBA" id="ARBA00022737"/>
    </source>
</evidence>
<dbReference type="InterPro" id="IPR032812">
    <property type="entry name" value="SbsA_Ig"/>
</dbReference>
<dbReference type="InterPro" id="IPR003961">
    <property type="entry name" value="FN3_dom"/>
</dbReference>
<dbReference type="InterPro" id="IPR018247">
    <property type="entry name" value="EF_Hand_1_Ca_BS"/>
</dbReference>
<gene>
    <name evidence="12" type="ORF">Enr13x_73670</name>
</gene>
<evidence type="ECO:0000256" key="2">
    <source>
        <dbReference type="ARBA" id="ARBA00022614"/>
    </source>
</evidence>
<evidence type="ECO:0000313" key="13">
    <source>
        <dbReference type="Proteomes" id="UP000319004"/>
    </source>
</evidence>
<dbReference type="InterPro" id="IPR013783">
    <property type="entry name" value="Ig-like_fold"/>
</dbReference>
<dbReference type="SUPFAM" id="SSF63446">
    <property type="entry name" value="Type I dockerin domain"/>
    <property type="match status" value="1"/>
</dbReference>
<evidence type="ECO:0000259" key="11">
    <source>
        <dbReference type="PROSITE" id="PS50853"/>
    </source>
</evidence>
<evidence type="ECO:0000256" key="9">
    <source>
        <dbReference type="ARBA" id="ARBA00023180"/>
    </source>
</evidence>
<dbReference type="PROSITE" id="PS00018">
    <property type="entry name" value="EF_HAND_1"/>
    <property type="match status" value="2"/>
</dbReference>
<keyword evidence="7" id="KW-0472">Membrane</keyword>
<dbReference type="OrthoDB" id="292920at2"/>
<dbReference type="InterPro" id="IPR059226">
    <property type="entry name" value="Choice_anch_Q_dom"/>
</dbReference>
<sequence>MNSTHKLALVVPYRDREAHLQQFLPHIKRYLQQQQIDYHVHIVEQEAGKPFNKGVLMNRPALTLKIASTPLSHPNPFPKPFSMKRRKPKKSPRSSRRRSLSRILGLEPLEPRKMWAVVNIGVSAAEIQENPDHGLNSIVVAATTDEPVNGQQVVDVVVSGNGITPADYTLSSVSIVIPDGESSGAVTFTSVNDPDLEIRETATLTLTNLSAELQPGATLSQDVDIRDSFLPDLELSDMQALRNALSPVVNWVGDQPCTWQGVTCTSTNVASLIVEGENAELLTLPPTPNLTEMFSFQLTKIELTGSLPNIEHLPLRILRLDDNQLSGPLRELSDDLARSNPDIAFFNAAANALTGPIPAGLAINNAAMQVILSRNQLSGPLPTDPNAVGHTRFDFSGNMIDGVVPDYITDPDSPISLLLYNMLDVVNSPQPGTFWRSTQTVPPTDVQVSSPIDGTAVLTWTPILYQGDGGHYEVLSSTTPGGPYTSRGTTAASGAKTATGLTVTGLPSGTNYFVVRTFTPKHSLNPNDLTSIYSEEVSTDTGPLTVSLSAFDAVADESGDPGMFRLTRDNPNDALTVNLTRSGASTAADSEFELTVGADPPIDVSGGNFSVTFPDGRDTLDITLTALVDANDEAEADETITLDLAAGDYVIDGSANTAAVTIAQNGFLVTTDSDGGTGSLRQAILNADAIPGPNTITFGDGSASGGTNFLDATPDTIGLNSELTITEDLTIVGNGSSLTILDGQDATRLFSIPASAGDVTLQGLTFTRGQAPANDVGGAIANSANLHIDDSVFTANEASLGAAINTDGSLTINRSSFLTNHAGVNGGAIRVFGTATISESTFASNSAGNGGGAIINHGGLQSANATFSDNQAVTGGAIENFGAGTTATITNTTIHQNSATLGGGIYNNGGTATLQNTIVAGNPSGGDLISTTAPGSFSGTNNLVGDGNVPSGLLNTLTSDPLLGPLQNNGGPTATHALLPGSPAINTGAASGAPVTDQRGVTRDAVPDIGAFEVHSTAVVGAANTVTVAGNQITIDIIVENFGTETAGNLTLVNDLDGTFGAGNYVLASAPVLVSHPGTLTLSASYDGSSTTDLLSAGSTLPAGETAQVRIVVTLTTITDRGRGLGVYSNQSVVTSTDPGSVLSIDRSDSGADPDPNGNGVPSEAGENDATEFRLDTVAPQVEQIEINGGDTQRSMVSEITVRFSEIVSADASSFSVQNTTTNTTFVPTVSSQVVAGKTVATLTFSGPGIIGGSLPDGNYTLTVIDTQVTDTAGNILDGDGDGQAGVSATDDFFRLFGDADGDRDVDRRDYLFLLQTYDRGVGDAGFNSALDYDGDGDVDSQDLRSFRSNYRRILLP</sequence>
<feature type="compositionally biased region" description="Polar residues" evidence="10">
    <location>
        <begin position="1130"/>
        <end position="1139"/>
    </location>
</feature>
<dbReference type="InterPro" id="IPR038081">
    <property type="entry name" value="CalX-like_sf"/>
</dbReference>
<dbReference type="Gene3D" id="2.60.40.10">
    <property type="entry name" value="Immunoglobulins"/>
    <property type="match status" value="1"/>
</dbReference>
<dbReference type="Gene3D" id="3.90.550.10">
    <property type="entry name" value="Spore Coat Polysaccharide Biosynthesis Protein SpsA, Chain A"/>
    <property type="match status" value="1"/>
</dbReference>
<evidence type="ECO:0000256" key="8">
    <source>
        <dbReference type="ARBA" id="ARBA00023170"/>
    </source>
</evidence>
<protein>
    <submittedName>
        <fullName evidence="12">Galactosyltransferase</fullName>
    </submittedName>
</protein>
<evidence type="ECO:0000313" key="12">
    <source>
        <dbReference type="EMBL" id="QDV47458.1"/>
    </source>
</evidence>
<dbReference type="Proteomes" id="UP000319004">
    <property type="component" value="Chromosome"/>
</dbReference>
<keyword evidence="3" id="KW-0812">Transmembrane</keyword>
<dbReference type="InterPro" id="IPR027995">
    <property type="entry name" value="Galactosyl_T_N"/>
</dbReference>
<dbReference type="CDD" id="cd00063">
    <property type="entry name" value="FN3"/>
    <property type="match status" value="1"/>
</dbReference>
<dbReference type="NCBIfam" id="NF041518">
    <property type="entry name" value="choice_anch_Q"/>
    <property type="match status" value="1"/>
</dbReference>
<proteinExistence type="predicted"/>
<dbReference type="GO" id="GO:0016757">
    <property type="term" value="F:glycosyltransferase activity"/>
    <property type="evidence" value="ECO:0007669"/>
    <property type="project" value="UniProtKB-KW"/>
</dbReference>
<dbReference type="Pfam" id="PF13205">
    <property type="entry name" value="Big_5"/>
    <property type="match status" value="1"/>
</dbReference>
<dbReference type="Gene3D" id="2.60.40.2030">
    <property type="match status" value="2"/>
</dbReference>
<evidence type="ECO:0000256" key="1">
    <source>
        <dbReference type="ARBA" id="ARBA00004167"/>
    </source>
</evidence>
<evidence type="ECO:0000256" key="3">
    <source>
        <dbReference type="ARBA" id="ARBA00022692"/>
    </source>
</evidence>
<feature type="region of interest" description="Disordered" evidence="10">
    <location>
        <begin position="1130"/>
        <end position="1168"/>
    </location>
</feature>
<keyword evidence="5" id="KW-0677">Repeat</keyword>
<dbReference type="InterPro" id="IPR036116">
    <property type="entry name" value="FN3_sf"/>
</dbReference>
<dbReference type="SUPFAM" id="SSF49265">
    <property type="entry name" value="Fibronectin type III"/>
    <property type="match status" value="1"/>
</dbReference>
<dbReference type="InterPro" id="IPR032675">
    <property type="entry name" value="LRR_dom_sf"/>
</dbReference>
<dbReference type="SUPFAM" id="SSF141072">
    <property type="entry name" value="CalX-like"/>
    <property type="match status" value="2"/>
</dbReference>
<keyword evidence="12" id="KW-0808">Transferase</keyword>
<feature type="domain" description="Fibronectin type-III" evidence="11">
    <location>
        <begin position="442"/>
        <end position="544"/>
    </location>
</feature>
<dbReference type="SUPFAM" id="SSF51126">
    <property type="entry name" value="Pectin lyase-like"/>
    <property type="match status" value="1"/>
</dbReference>
<dbReference type="Gene3D" id="1.10.1330.10">
    <property type="entry name" value="Dockerin domain"/>
    <property type="match status" value="1"/>
</dbReference>
<dbReference type="InterPro" id="IPR011050">
    <property type="entry name" value="Pectin_lyase_fold/virulence"/>
</dbReference>
<dbReference type="SUPFAM" id="SSF53448">
    <property type="entry name" value="Nucleotide-diphospho-sugar transferases"/>
    <property type="match status" value="1"/>
</dbReference>
<dbReference type="InterPro" id="IPR036439">
    <property type="entry name" value="Dockerin_dom_sf"/>
</dbReference>
<feature type="region of interest" description="Disordered" evidence="10">
    <location>
        <begin position="68"/>
        <end position="100"/>
    </location>
</feature>
<keyword evidence="9" id="KW-0325">Glycoprotein</keyword>
<comment type="subcellular location">
    <subcellularLocation>
        <location evidence="1">Membrane</location>
        <topology evidence="1">Single-pass membrane protein</topology>
    </subcellularLocation>
</comment>
<dbReference type="InterPro" id="IPR029044">
    <property type="entry name" value="Nucleotide-diphossugar_trans"/>
</dbReference>
<dbReference type="KEGG" id="snep:Enr13x_73670"/>
<evidence type="ECO:0000256" key="6">
    <source>
        <dbReference type="ARBA" id="ARBA00022989"/>
    </source>
</evidence>
<name>A0A518I2Z5_9BACT</name>
<keyword evidence="4" id="KW-0732">Signal</keyword>
<keyword evidence="6" id="KW-1133">Transmembrane helix</keyword>
<dbReference type="GO" id="GO:0000272">
    <property type="term" value="P:polysaccharide catabolic process"/>
    <property type="evidence" value="ECO:0007669"/>
    <property type="project" value="InterPro"/>
</dbReference>
<dbReference type="EMBL" id="CP037423">
    <property type="protein sequence ID" value="QDV47458.1"/>
    <property type="molecule type" value="Genomic_DNA"/>
</dbReference>
<evidence type="ECO:0000256" key="4">
    <source>
        <dbReference type="ARBA" id="ARBA00022729"/>
    </source>
</evidence>
<organism evidence="12 13">
    <name type="scientific">Stieleria neptunia</name>
    <dbReference type="NCBI Taxonomy" id="2527979"/>
    <lineage>
        <taxon>Bacteria</taxon>
        <taxon>Pseudomonadati</taxon>
        <taxon>Planctomycetota</taxon>
        <taxon>Planctomycetia</taxon>
        <taxon>Pirellulales</taxon>
        <taxon>Pirellulaceae</taxon>
        <taxon>Stieleria</taxon>
    </lineage>
</organism>
<keyword evidence="13" id="KW-1185">Reference proteome</keyword>
<dbReference type="PROSITE" id="PS50853">
    <property type="entry name" value="FN3"/>
    <property type="match status" value="1"/>
</dbReference>
<evidence type="ECO:0000256" key="10">
    <source>
        <dbReference type="SAM" id="MobiDB-lite"/>
    </source>
</evidence>
<keyword evidence="8" id="KW-0675">Receptor</keyword>
<dbReference type="Pfam" id="PF13733">
    <property type="entry name" value="Glyco_transf_7N"/>
    <property type="match status" value="1"/>
</dbReference>
<dbReference type="Gene3D" id="3.80.10.10">
    <property type="entry name" value="Ribonuclease Inhibitor"/>
    <property type="match status" value="1"/>
</dbReference>
<feature type="compositionally biased region" description="Basic residues" evidence="10">
    <location>
        <begin position="82"/>
        <end position="100"/>
    </location>
</feature>
<dbReference type="RefSeq" id="WP_145391589.1">
    <property type="nucleotide sequence ID" value="NZ_CP037423.1"/>
</dbReference>
<dbReference type="SUPFAM" id="SSF52058">
    <property type="entry name" value="L domain-like"/>
    <property type="match status" value="1"/>
</dbReference>
<evidence type="ECO:0000256" key="7">
    <source>
        <dbReference type="ARBA" id="ARBA00023136"/>
    </source>
</evidence>